<keyword evidence="2 7" id="KW-0812">Transmembrane</keyword>
<feature type="transmembrane region" description="Helical" evidence="7">
    <location>
        <begin position="32"/>
        <end position="50"/>
    </location>
</feature>
<keyword evidence="3" id="KW-0547">Nucleotide-binding</keyword>
<dbReference type="OrthoDB" id="1291564at2"/>
<comment type="caution">
    <text evidence="10">The sequence shown here is derived from an EMBL/GenBank/DDBJ whole genome shotgun (WGS) entry which is preliminary data.</text>
</comment>
<dbReference type="GO" id="GO:0005886">
    <property type="term" value="C:plasma membrane"/>
    <property type="evidence" value="ECO:0007669"/>
    <property type="project" value="UniProtKB-SubCell"/>
</dbReference>
<feature type="transmembrane region" description="Helical" evidence="7">
    <location>
        <begin position="287"/>
        <end position="305"/>
    </location>
</feature>
<dbReference type="InterPro" id="IPR027417">
    <property type="entry name" value="P-loop_NTPase"/>
</dbReference>
<dbReference type="InterPro" id="IPR017871">
    <property type="entry name" value="ABC_transporter-like_CS"/>
</dbReference>
<dbReference type="PANTHER" id="PTHR43394">
    <property type="entry name" value="ATP-DEPENDENT PERMEASE MDL1, MITOCHONDRIAL"/>
    <property type="match status" value="1"/>
</dbReference>
<keyword evidence="6 7" id="KW-0472">Membrane</keyword>
<evidence type="ECO:0000256" key="5">
    <source>
        <dbReference type="ARBA" id="ARBA00022989"/>
    </source>
</evidence>
<dbReference type="InterPro" id="IPR011527">
    <property type="entry name" value="ABC1_TM_dom"/>
</dbReference>
<dbReference type="PROSITE" id="PS50893">
    <property type="entry name" value="ABC_TRANSPORTER_2"/>
    <property type="match status" value="1"/>
</dbReference>
<dbReference type="Gene3D" id="3.40.50.300">
    <property type="entry name" value="P-loop containing nucleotide triphosphate hydrolases"/>
    <property type="match status" value="1"/>
</dbReference>
<accession>A0A4S1DUW2</accession>
<dbReference type="GO" id="GO:0005524">
    <property type="term" value="F:ATP binding"/>
    <property type="evidence" value="ECO:0007669"/>
    <property type="project" value="UniProtKB-KW"/>
</dbReference>
<dbReference type="PROSITE" id="PS00211">
    <property type="entry name" value="ABC_TRANSPORTER_1"/>
    <property type="match status" value="1"/>
</dbReference>
<name>A0A4S1DUW2_9FLAO</name>
<keyword evidence="11" id="KW-1185">Reference proteome</keyword>
<sequence length="588" mass="65079">MQHLKNNPGKKVKNKVTMAQAFKTIIWPRRNLVFIGLILIVIRSLAGLILPWQSKVLLDEVVPNRDIDLLYNLIAIVLGAILLQSLTSFLLTRILSVQAQYLISELRAQVQKKVLSLPISFFDNTKSGALVSRIMSDVEGVRNLIGTGLVQLVGGTFTAIVSLIILIKLNPWMTLFVFVPLSIFGYIALRAFKYIRPIFRKRGKINAEVKGRLTETLAGVRVIKAFNAEAQENKTFEKGVDKLFQNVKKSLTATALMTSSSTFLIGVATTGIMAIGGYYMIHGEMTSGEFLFFTLILGFMIAPIVQMSNIGSQLTEALAGLDRTEELMNMTAEEDNKERTIALETLKGEIVFDDVSFSYEEGKDVLHHINFKALAGSTTALVGSSGSGKSTIAGLSATFLNPKSGKVTIDDQDLSKVKLNTYRQYLGVVLQDEFLFEGTIRENIMFPRPDATESELENAVKAAYVNEFTDRFEDGLETLIGERGVKLSGGQRQRLAIARAILADPKIIILDEATSSLDTESEALIQKSLGELVKNRTTIVIAHRLSTIRKADQILVIEAGRIVERGTHDELIALKGRYYDLYTYQAKI</sequence>
<dbReference type="FunFam" id="3.40.50.300:FF:000218">
    <property type="entry name" value="Multidrug ABC transporter ATP-binding protein"/>
    <property type="match status" value="1"/>
</dbReference>
<dbReference type="InterPro" id="IPR003439">
    <property type="entry name" value="ABC_transporter-like_ATP-bd"/>
</dbReference>
<dbReference type="RefSeq" id="WP_135877863.1">
    <property type="nucleotide sequence ID" value="NZ_SRSO01000021.1"/>
</dbReference>
<dbReference type="GO" id="GO:0016887">
    <property type="term" value="F:ATP hydrolysis activity"/>
    <property type="evidence" value="ECO:0007669"/>
    <property type="project" value="InterPro"/>
</dbReference>
<evidence type="ECO:0000313" key="10">
    <source>
        <dbReference type="EMBL" id="TGV01625.1"/>
    </source>
</evidence>
<reference evidence="10 11" key="1">
    <citation type="submission" date="2019-04" db="EMBL/GenBank/DDBJ databases">
        <authorList>
            <person name="Liu A."/>
        </authorList>
    </citation>
    <scope>NUCLEOTIDE SEQUENCE [LARGE SCALE GENOMIC DNA]</scope>
    <source>
        <strain evidence="10 11">RZ03</strain>
    </source>
</reference>
<keyword evidence="4 10" id="KW-0067">ATP-binding</keyword>
<feature type="transmembrane region" description="Helical" evidence="7">
    <location>
        <begin position="70"/>
        <end position="91"/>
    </location>
</feature>
<evidence type="ECO:0000256" key="1">
    <source>
        <dbReference type="ARBA" id="ARBA00004651"/>
    </source>
</evidence>
<feature type="transmembrane region" description="Helical" evidence="7">
    <location>
        <begin position="143"/>
        <end position="166"/>
    </location>
</feature>
<dbReference type="Pfam" id="PF00664">
    <property type="entry name" value="ABC_membrane"/>
    <property type="match status" value="1"/>
</dbReference>
<evidence type="ECO:0000259" key="9">
    <source>
        <dbReference type="PROSITE" id="PS50929"/>
    </source>
</evidence>
<keyword evidence="5 7" id="KW-1133">Transmembrane helix</keyword>
<evidence type="ECO:0000256" key="6">
    <source>
        <dbReference type="ARBA" id="ARBA00023136"/>
    </source>
</evidence>
<feature type="transmembrane region" description="Helical" evidence="7">
    <location>
        <begin position="263"/>
        <end position="281"/>
    </location>
</feature>
<dbReference type="AlphaFoldDB" id="A0A4S1DUW2"/>
<dbReference type="InterPro" id="IPR039421">
    <property type="entry name" value="Type_1_exporter"/>
</dbReference>
<feature type="transmembrane region" description="Helical" evidence="7">
    <location>
        <begin position="172"/>
        <end position="192"/>
    </location>
</feature>
<dbReference type="InterPro" id="IPR003593">
    <property type="entry name" value="AAA+_ATPase"/>
</dbReference>
<dbReference type="PROSITE" id="PS50929">
    <property type="entry name" value="ABC_TM1F"/>
    <property type="match status" value="1"/>
</dbReference>
<comment type="subcellular location">
    <subcellularLocation>
        <location evidence="1">Cell membrane</location>
        <topology evidence="1">Multi-pass membrane protein</topology>
    </subcellularLocation>
</comment>
<evidence type="ECO:0000259" key="8">
    <source>
        <dbReference type="PROSITE" id="PS50893"/>
    </source>
</evidence>
<dbReference type="SUPFAM" id="SSF52540">
    <property type="entry name" value="P-loop containing nucleoside triphosphate hydrolases"/>
    <property type="match status" value="1"/>
</dbReference>
<feature type="domain" description="ABC transmembrane type-1" evidence="9">
    <location>
        <begin position="34"/>
        <end position="316"/>
    </location>
</feature>
<dbReference type="PANTHER" id="PTHR43394:SF1">
    <property type="entry name" value="ATP-BINDING CASSETTE SUB-FAMILY B MEMBER 10, MITOCHONDRIAL"/>
    <property type="match status" value="1"/>
</dbReference>
<proteinExistence type="predicted"/>
<feature type="domain" description="ABC transporter" evidence="8">
    <location>
        <begin position="350"/>
        <end position="584"/>
    </location>
</feature>
<dbReference type="CDD" id="cd07346">
    <property type="entry name" value="ABC_6TM_exporters"/>
    <property type="match status" value="1"/>
</dbReference>
<protein>
    <submittedName>
        <fullName evidence="10">ABC transporter ATP-binding protein</fullName>
    </submittedName>
</protein>
<dbReference type="GO" id="GO:0015421">
    <property type="term" value="F:ABC-type oligopeptide transporter activity"/>
    <property type="evidence" value="ECO:0007669"/>
    <property type="project" value="TreeGrafter"/>
</dbReference>
<dbReference type="SMART" id="SM00382">
    <property type="entry name" value="AAA"/>
    <property type="match status" value="1"/>
</dbReference>
<evidence type="ECO:0000256" key="2">
    <source>
        <dbReference type="ARBA" id="ARBA00022692"/>
    </source>
</evidence>
<dbReference type="InterPro" id="IPR036640">
    <property type="entry name" value="ABC1_TM_sf"/>
</dbReference>
<dbReference type="EMBL" id="SRSO01000021">
    <property type="protein sequence ID" value="TGV01625.1"/>
    <property type="molecule type" value="Genomic_DNA"/>
</dbReference>
<evidence type="ECO:0000313" key="11">
    <source>
        <dbReference type="Proteomes" id="UP000307602"/>
    </source>
</evidence>
<organism evidence="10 11">
    <name type="scientific">Flavivirga rizhaonensis</name>
    <dbReference type="NCBI Taxonomy" id="2559571"/>
    <lineage>
        <taxon>Bacteria</taxon>
        <taxon>Pseudomonadati</taxon>
        <taxon>Bacteroidota</taxon>
        <taxon>Flavobacteriia</taxon>
        <taxon>Flavobacteriales</taxon>
        <taxon>Flavobacteriaceae</taxon>
        <taxon>Flavivirga</taxon>
    </lineage>
</organism>
<dbReference type="Proteomes" id="UP000307602">
    <property type="component" value="Unassembled WGS sequence"/>
</dbReference>
<gene>
    <name evidence="10" type="ORF">EM932_14225</name>
</gene>
<evidence type="ECO:0000256" key="4">
    <source>
        <dbReference type="ARBA" id="ARBA00022840"/>
    </source>
</evidence>
<evidence type="ECO:0000256" key="7">
    <source>
        <dbReference type="SAM" id="Phobius"/>
    </source>
</evidence>
<dbReference type="SUPFAM" id="SSF90123">
    <property type="entry name" value="ABC transporter transmembrane region"/>
    <property type="match status" value="1"/>
</dbReference>
<dbReference type="Pfam" id="PF00005">
    <property type="entry name" value="ABC_tran"/>
    <property type="match status" value="1"/>
</dbReference>
<evidence type="ECO:0000256" key="3">
    <source>
        <dbReference type="ARBA" id="ARBA00022741"/>
    </source>
</evidence>
<dbReference type="Gene3D" id="1.20.1560.10">
    <property type="entry name" value="ABC transporter type 1, transmembrane domain"/>
    <property type="match status" value="1"/>
</dbReference>